<dbReference type="GO" id="GO:0090729">
    <property type="term" value="F:toxin activity"/>
    <property type="evidence" value="ECO:0007669"/>
    <property type="project" value="UniProtKB-KW"/>
</dbReference>
<evidence type="ECO:0000313" key="7">
    <source>
        <dbReference type="Proteomes" id="UP000614287"/>
    </source>
</evidence>
<dbReference type="Pfam" id="PF04829">
    <property type="entry name" value="PT-VENN"/>
    <property type="match status" value="1"/>
</dbReference>
<keyword evidence="3" id="KW-1266">Target cell cytoplasm</keyword>
<keyword evidence="2" id="KW-0800">Toxin</keyword>
<gene>
    <name evidence="6" type="ORF">GCM10009007_20980</name>
</gene>
<dbReference type="EMBL" id="BMZG01000018">
    <property type="protein sequence ID" value="GHA79872.1"/>
    <property type="molecule type" value="Genomic_DNA"/>
</dbReference>
<accession>A0A8J3G0I1</accession>
<evidence type="ECO:0000256" key="1">
    <source>
        <dbReference type="ARBA" id="ARBA00004219"/>
    </source>
</evidence>
<evidence type="ECO:0000256" key="2">
    <source>
        <dbReference type="ARBA" id="ARBA00022656"/>
    </source>
</evidence>
<evidence type="ECO:0000259" key="5">
    <source>
        <dbReference type="Pfam" id="PF04829"/>
    </source>
</evidence>
<evidence type="ECO:0000313" key="6">
    <source>
        <dbReference type="EMBL" id="GHA79872.1"/>
    </source>
</evidence>
<sequence>MISSTAPAEFNRLTTGSLGYTNIENQAEFSANSSGATIGAGNLTNVAINLAASQIPAALNQNDSAASTTVSAVSPATITVGGQTVEPVGLSRDPANATNALNPIFDLQEVQDNFAMSSVVSDIGALTFNIISTEIQRPAAEARDKALAAAEQAAMGDIEKNHPELYTQITTGSTKGDTEAILGYLETQAKESPAYLSAIAALGENPTESQKQAVFEYHATQGTFGAYFQANQAYIDGQKDFAPGGKYNMASQAITGLLASAAGGNLQQGIANAAAPLLASQVGDYFDRQPDTEANNAARLLTHAAVGAAVAYLSGNDAASGAAGAVTGEALAQIIIKEKYDGKTSDQLTTAEKEDIRAISTLAATLVGGITGGSFEDAVTAGAAGYNAVVNNGLTTLDKVLNNDLKDFTEEEREAINQGCIPFGGSGSPMFCAGFGGITKVLQVRFLSLVKTDSYLLKQAKSLSQKESAGINKMLEQIAKGNMNPGIGTKVFDGITEFRHVDGGRIYGAFKDGVFQIFGYSGKANQPGVIDRIKKLFF</sequence>
<name>A0A8J3G0I1_9BURK</name>
<evidence type="ECO:0000256" key="3">
    <source>
        <dbReference type="ARBA" id="ARBA00022913"/>
    </source>
</evidence>
<dbReference type="AlphaFoldDB" id="A0A8J3G0I1"/>
<keyword evidence="7" id="KW-1185">Reference proteome</keyword>
<comment type="caution">
    <text evidence="6">The sequence shown here is derived from an EMBL/GenBank/DDBJ whole genome shotgun (WGS) entry which is preliminary data.</text>
</comment>
<feature type="domain" description="VENN motif-containing" evidence="5">
    <location>
        <begin position="346"/>
        <end position="395"/>
    </location>
</feature>
<reference evidence="6" key="1">
    <citation type="journal article" date="2014" name="Int. J. Syst. Evol. Microbiol.">
        <title>Complete genome sequence of Corynebacterium casei LMG S-19264T (=DSM 44701T), isolated from a smear-ripened cheese.</title>
        <authorList>
            <consortium name="US DOE Joint Genome Institute (JGI-PGF)"/>
            <person name="Walter F."/>
            <person name="Albersmeier A."/>
            <person name="Kalinowski J."/>
            <person name="Ruckert C."/>
        </authorList>
    </citation>
    <scope>NUCLEOTIDE SEQUENCE</scope>
    <source>
        <strain evidence="6">KCTC 32501</strain>
    </source>
</reference>
<comment type="subcellular location">
    <subcellularLocation>
        <location evidence="1">Target cell</location>
        <location evidence="1">Target cell cytoplasm</location>
    </subcellularLocation>
</comment>
<dbReference type="Proteomes" id="UP000614287">
    <property type="component" value="Unassembled WGS sequence"/>
</dbReference>
<organism evidence="6 7">
    <name type="scientific">Formosimonas limnophila</name>
    <dbReference type="NCBI Taxonomy" id="1384487"/>
    <lineage>
        <taxon>Bacteria</taxon>
        <taxon>Pseudomonadati</taxon>
        <taxon>Pseudomonadota</taxon>
        <taxon>Betaproteobacteria</taxon>
        <taxon>Burkholderiales</taxon>
        <taxon>Burkholderiaceae</taxon>
        <taxon>Formosimonas</taxon>
    </lineage>
</organism>
<evidence type="ECO:0000256" key="4">
    <source>
        <dbReference type="ARBA" id="ARBA00023026"/>
    </source>
</evidence>
<keyword evidence="4" id="KW-0843">Virulence</keyword>
<protein>
    <recommendedName>
        <fullName evidence="5">VENN motif-containing domain-containing protein</fullName>
    </recommendedName>
</protein>
<proteinExistence type="predicted"/>
<dbReference type="InterPro" id="IPR006914">
    <property type="entry name" value="VENN_dom"/>
</dbReference>
<reference evidence="6" key="2">
    <citation type="submission" date="2020-09" db="EMBL/GenBank/DDBJ databases">
        <authorList>
            <person name="Sun Q."/>
            <person name="Kim S."/>
        </authorList>
    </citation>
    <scope>NUCLEOTIDE SEQUENCE</scope>
    <source>
        <strain evidence="6">KCTC 32501</strain>
    </source>
</reference>